<evidence type="ECO:0000256" key="1">
    <source>
        <dbReference type="SAM" id="Phobius"/>
    </source>
</evidence>
<keyword evidence="1" id="KW-1133">Transmembrane helix</keyword>
<keyword evidence="2" id="KW-1185">Reference proteome</keyword>
<organism evidence="2 3">
    <name type="scientific">Heterorhabditis bacteriophora</name>
    <name type="common">Entomopathogenic nematode worm</name>
    <dbReference type="NCBI Taxonomy" id="37862"/>
    <lineage>
        <taxon>Eukaryota</taxon>
        <taxon>Metazoa</taxon>
        <taxon>Ecdysozoa</taxon>
        <taxon>Nematoda</taxon>
        <taxon>Chromadorea</taxon>
        <taxon>Rhabditida</taxon>
        <taxon>Rhabditina</taxon>
        <taxon>Rhabditomorpha</taxon>
        <taxon>Strongyloidea</taxon>
        <taxon>Heterorhabditidae</taxon>
        <taxon>Heterorhabditis</taxon>
    </lineage>
</organism>
<keyword evidence="1" id="KW-0812">Transmembrane</keyword>
<reference evidence="3" key="1">
    <citation type="submission" date="2016-11" db="UniProtKB">
        <authorList>
            <consortium name="WormBaseParasite"/>
        </authorList>
    </citation>
    <scope>IDENTIFICATION</scope>
</reference>
<dbReference type="WBParaSite" id="Hba_02367">
    <property type="protein sequence ID" value="Hba_02367"/>
    <property type="gene ID" value="Hba_02367"/>
</dbReference>
<evidence type="ECO:0000313" key="3">
    <source>
        <dbReference type="WBParaSite" id="Hba_02367"/>
    </source>
</evidence>
<sequence>MTISVEMIGCNNSLMEMIISHVLIVLVTYHLLMYRFICYDHFDADQFETTPHRSLILKKGAVPSHYISSSFQRDKHKVYTIPVPKMRKVTRVRPFIIVLPLLFAISPSIFIFIL</sequence>
<protein>
    <submittedName>
        <fullName evidence="3">Ovule protein</fullName>
    </submittedName>
</protein>
<dbReference type="Proteomes" id="UP000095283">
    <property type="component" value="Unplaced"/>
</dbReference>
<feature type="transmembrane region" description="Helical" evidence="1">
    <location>
        <begin position="14"/>
        <end position="32"/>
    </location>
</feature>
<dbReference type="AlphaFoldDB" id="A0A1I7WCC7"/>
<name>A0A1I7WCC7_HETBA</name>
<evidence type="ECO:0000313" key="2">
    <source>
        <dbReference type="Proteomes" id="UP000095283"/>
    </source>
</evidence>
<keyword evidence="1" id="KW-0472">Membrane</keyword>
<feature type="transmembrane region" description="Helical" evidence="1">
    <location>
        <begin position="95"/>
        <end position="113"/>
    </location>
</feature>
<accession>A0A1I7WCC7</accession>
<proteinExistence type="predicted"/>